<feature type="transmembrane region" description="Helical" evidence="1">
    <location>
        <begin position="61"/>
        <end position="85"/>
    </location>
</feature>
<feature type="transmembrane region" description="Helical" evidence="1">
    <location>
        <begin position="116"/>
        <end position="136"/>
    </location>
</feature>
<feature type="transmembrane region" description="Helical" evidence="1">
    <location>
        <begin position="142"/>
        <end position="162"/>
    </location>
</feature>
<evidence type="ECO:0000256" key="1">
    <source>
        <dbReference type="SAM" id="Phobius"/>
    </source>
</evidence>
<dbReference type="EMBL" id="CAHIKZ030000111">
    <property type="protein sequence ID" value="CAE1153022.1"/>
    <property type="molecule type" value="Genomic_DNA"/>
</dbReference>
<protein>
    <submittedName>
        <fullName evidence="2">Uncharacterized protein</fullName>
    </submittedName>
</protein>
<keyword evidence="1" id="KW-0812">Transmembrane</keyword>
<sequence>MLALVPVTARWPVANTLLPFSPRFLFLSFFLSFFRFPQFSFLTHALLSFLILLFCSLSISFSLLLISVLSCHVLLIYTFFILFLFPPLPLFFSRLLLFLFLFSYLFLFVSHTSVSSFFSVIFFYYFCFTFFFLYFFYSLRHFFYFILFYLSLPFSSFECLGGRGKKCADHLKIILPLPPLHTHKLLEYPPPPPSTSTYFIYIIKFSSPVPCLPQPKKLTPLLLASSHSQQRTFHLTNFLILLR</sequence>
<feature type="transmembrane region" description="Helical" evidence="1">
    <location>
        <begin position="91"/>
        <end position="109"/>
    </location>
</feature>
<comment type="caution">
    <text evidence="2">The sequence shown here is derived from an EMBL/GenBank/DDBJ whole genome shotgun (WGS) entry which is preliminary data.</text>
</comment>
<keyword evidence="3" id="KW-1185">Reference proteome</keyword>
<reference evidence="2" key="1">
    <citation type="submission" date="2021-01" db="EMBL/GenBank/DDBJ databases">
        <authorList>
            <person name="Li R."/>
            <person name="Bekaert M."/>
        </authorList>
    </citation>
    <scope>NUCLEOTIDE SEQUENCE</scope>
    <source>
        <strain evidence="2">Farmed</strain>
    </source>
</reference>
<accession>A0A812ATS3</accession>
<keyword evidence="1" id="KW-0472">Membrane</keyword>
<proteinExistence type="predicted"/>
<keyword evidence="1" id="KW-1133">Transmembrane helix</keyword>
<organism evidence="2 3">
    <name type="scientific">Acanthosepion pharaonis</name>
    <name type="common">Pharaoh cuttlefish</name>
    <name type="synonym">Sepia pharaonis</name>
    <dbReference type="NCBI Taxonomy" id="158019"/>
    <lineage>
        <taxon>Eukaryota</taxon>
        <taxon>Metazoa</taxon>
        <taxon>Spiralia</taxon>
        <taxon>Lophotrochozoa</taxon>
        <taxon>Mollusca</taxon>
        <taxon>Cephalopoda</taxon>
        <taxon>Coleoidea</taxon>
        <taxon>Decapodiformes</taxon>
        <taxon>Sepiida</taxon>
        <taxon>Sepiina</taxon>
        <taxon>Sepiidae</taxon>
        <taxon>Acanthosepion</taxon>
    </lineage>
</organism>
<evidence type="ECO:0000313" key="2">
    <source>
        <dbReference type="EMBL" id="CAE1153022.1"/>
    </source>
</evidence>
<dbReference type="Proteomes" id="UP000597762">
    <property type="component" value="Unassembled WGS sequence"/>
</dbReference>
<evidence type="ECO:0000313" key="3">
    <source>
        <dbReference type="Proteomes" id="UP000597762"/>
    </source>
</evidence>
<dbReference type="AlphaFoldDB" id="A0A812ATS3"/>
<gene>
    <name evidence="2" type="ORF">SPHA_3655</name>
</gene>
<name>A0A812ATS3_ACAPH</name>
<feature type="transmembrane region" description="Helical" evidence="1">
    <location>
        <begin position="24"/>
        <end position="54"/>
    </location>
</feature>